<dbReference type="GO" id="GO:0005524">
    <property type="term" value="F:ATP binding"/>
    <property type="evidence" value="ECO:0007669"/>
    <property type="project" value="InterPro"/>
</dbReference>
<dbReference type="InterPro" id="IPR006321">
    <property type="entry name" value="PilT/PilU"/>
</dbReference>
<dbReference type="Gene3D" id="3.30.450.90">
    <property type="match status" value="1"/>
</dbReference>
<dbReference type="Pfam" id="PF00437">
    <property type="entry name" value="T2SSE"/>
    <property type="match status" value="1"/>
</dbReference>
<evidence type="ECO:0000313" key="3">
    <source>
        <dbReference type="EMBL" id="MBZ0158212.1"/>
    </source>
</evidence>
<dbReference type="PANTHER" id="PTHR30486">
    <property type="entry name" value="TWITCHING MOTILITY PROTEIN PILT"/>
    <property type="match status" value="1"/>
</dbReference>
<reference evidence="3" key="1">
    <citation type="journal article" date="2021" name="bioRxiv">
        <title>Unraveling nitrogen, sulfur and carbon metabolic pathways and microbial community transcriptional responses to substrate deprivation and toxicity stresses in a bioreactor mimicking anoxic brackish coastal sediment conditions.</title>
        <authorList>
            <person name="Martins P.D."/>
            <person name="Echeveste M.J."/>
            <person name="Arshad A."/>
            <person name="Kurth J."/>
            <person name="Ouboter H."/>
            <person name="Jetten M.S.M."/>
            <person name="Welte C.U."/>
        </authorList>
    </citation>
    <scope>NUCLEOTIDE SEQUENCE</scope>
    <source>
        <strain evidence="3">MAG_39</strain>
    </source>
</reference>
<dbReference type="EMBL" id="JAIOIV010000142">
    <property type="protein sequence ID" value="MBZ0158212.1"/>
    <property type="molecule type" value="Genomic_DNA"/>
</dbReference>
<dbReference type="Gene3D" id="3.40.50.300">
    <property type="entry name" value="P-loop containing nucleotide triphosphate hydrolases"/>
    <property type="match status" value="1"/>
</dbReference>
<dbReference type="GO" id="GO:0016887">
    <property type="term" value="F:ATP hydrolysis activity"/>
    <property type="evidence" value="ECO:0007669"/>
    <property type="project" value="InterPro"/>
</dbReference>
<dbReference type="InterPro" id="IPR027417">
    <property type="entry name" value="P-loop_NTPase"/>
</dbReference>
<evidence type="ECO:0000256" key="1">
    <source>
        <dbReference type="ARBA" id="ARBA00006611"/>
    </source>
</evidence>
<dbReference type="PANTHER" id="PTHR30486:SF16">
    <property type="entry name" value="TWITCHING MOTILITY PROTEIN PILT"/>
    <property type="match status" value="1"/>
</dbReference>
<dbReference type="Proteomes" id="UP000705867">
    <property type="component" value="Unassembled WGS sequence"/>
</dbReference>
<proteinExistence type="inferred from homology"/>
<comment type="similarity">
    <text evidence="1">Belongs to the GSP E family.</text>
</comment>
<reference evidence="3" key="2">
    <citation type="submission" date="2021-08" db="EMBL/GenBank/DDBJ databases">
        <authorList>
            <person name="Dalcin Martins P."/>
        </authorList>
    </citation>
    <scope>NUCLEOTIDE SEQUENCE</scope>
    <source>
        <strain evidence="3">MAG_39</strain>
    </source>
</reference>
<protein>
    <submittedName>
        <fullName evidence="3">PilT/PilU family type 4a pilus ATPase</fullName>
    </submittedName>
</protein>
<dbReference type="InterPro" id="IPR001482">
    <property type="entry name" value="T2SS/T4SS_dom"/>
</dbReference>
<evidence type="ECO:0000313" key="4">
    <source>
        <dbReference type="Proteomes" id="UP000705867"/>
    </source>
</evidence>
<dbReference type="AlphaFoldDB" id="A0A953M3C2"/>
<dbReference type="CDD" id="cd01131">
    <property type="entry name" value="PilT"/>
    <property type="match status" value="1"/>
</dbReference>
<dbReference type="SUPFAM" id="SSF52540">
    <property type="entry name" value="P-loop containing nucleoside triphosphate hydrolases"/>
    <property type="match status" value="1"/>
</dbReference>
<comment type="caution">
    <text evidence="3">The sequence shown here is derived from an EMBL/GenBank/DDBJ whole genome shotgun (WGS) entry which is preliminary data.</text>
</comment>
<organism evidence="3 4">
    <name type="scientific">Candidatus Nitrobium versatile</name>
    <dbReference type="NCBI Taxonomy" id="2884831"/>
    <lineage>
        <taxon>Bacteria</taxon>
        <taxon>Pseudomonadati</taxon>
        <taxon>Nitrospirota</taxon>
        <taxon>Nitrospiria</taxon>
        <taxon>Nitrospirales</taxon>
        <taxon>Nitrospiraceae</taxon>
        <taxon>Candidatus Nitrobium</taxon>
    </lineage>
</organism>
<accession>A0A953M3C2</accession>
<sequence length="364" mass="39581">MLALHDLLSLMIEREASDLHITTGCPPKLRISGKLLTVPDCPPLTPEETRELCLGFLTVAQRKLFEERNETDLSFGIAGLSRFRANLFMQRGAVAGAFRAIPFQIKTLGELGLPGVVEQFLKKPRGLLLITGPAGSGKSTTLAAMIDWLNTKREGHIITIESPIEFVHHHRNCIVNQREVHSDTPSFASALRHSLRQNPDSVLVSDLPDRETIEAAISLAESGHLTLAALPAHSGTHTLGSIIDAFPPHQQDMIRGKLSSVLEGVLSQQLLPRRDTPGRVLALEVLVPTPVVRGLIREGKLAQVYSVMQSGTRSGSQTMNQSLLGLSTEKVISADDAVTYSPFPDEMVQMLSKAGPPGGQKQKR</sequence>
<evidence type="ECO:0000259" key="2">
    <source>
        <dbReference type="Pfam" id="PF00437"/>
    </source>
</evidence>
<feature type="domain" description="Bacterial type II secretion system protein E" evidence="2">
    <location>
        <begin position="117"/>
        <end position="275"/>
    </location>
</feature>
<name>A0A953M3C2_9BACT</name>
<gene>
    <name evidence="3" type="ORF">K8I29_18605</name>
</gene>
<dbReference type="NCBIfam" id="TIGR01420">
    <property type="entry name" value="pilT_fam"/>
    <property type="match status" value="1"/>
</dbReference>
<dbReference type="InterPro" id="IPR050921">
    <property type="entry name" value="T4SS_GSP_E_ATPase"/>
</dbReference>